<protein>
    <submittedName>
        <fullName evidence="2">Putative secreted protein</fullName>
    </submittedName>
</protein>
<proteinExistence type="predicted"/>
<keyword evidence="1" id="KW-0812">Transmembrane</keyword>
<name>A0A2M4D5F0_ANODA</name>
<accession>A0A2M4D5F0</accession>
<sequence length="66" mass="7790">MLIKALIAPWWWHVLKYCLIMLTPILLSYSTRSAHRFLVICFWGNIKFECMSSDRSSSLDDRGPDR</sequence>
<dbReference type="AlphaFoldDB" id="A0A2M4D5F0"/>
<reference evidence="2" key="1">
    <citation type="submission" date="2018-01" db="EMBL/GenBank/DDBJ databases">
        <title>An insight into the sialome of Amazonian anophelines.</title>
        <authorList>
            <person name="Ribeiro J.M."/>
            <person name="Scarpassa V."/>
            <person name="Calvo E."/>
        </authorList>
    </citation>
    <scope>NUCLEOTIDE SEQUENCE</scope>
</reference>
<dbReference type="EMBL" id="GGFL01008130">
    <property type="protein sequence ID" value="MBW72308.1"/>
    <property type="molecule type" value="Transcribed_RNA"/>
</dbReference>
<organism evidence="2">
    <name type="scientific">Anopheles darlingi</name>
    <name type="common">Mosquito</name>
    <dbReference type="NCBI Taxonomy" id="43151"/>
    <lineage>
        <taxon>Eukaryota</taxon>
        <taxon>Metazoa</taxon>
        <taxon>Ecdysozoa</taxon>
        <taxon>Arthropoda</taxon>
        <taxon>Hexapoda</taxon>
        <taxon>Insecta</taxon>
        <taxon>Pterygota</taxon>
        <taxon>Neoptera</taxon>
        <taxon>Endopterygota</taxon>
        <taxon>Diptera</taxon>
        <taxon>Nematocera</taxon>
        <taxon>Culicoidea</taxon>
        <taxon>Culicidae</taxon>
        <taxon>Anophelinae</taxon>
        <taxon>Anopheles</taxon>
    </lineage>
</organism>
<evidence type="ECO:0000313" key="2">
    <source>
        <dbReference type="EMBL" id="MBW72308.1"/>
    </source>
</evidence>
<keyword evidence="1" id="KW-0472">Membrane</keyword>
<evidence type="ECO:0000256" key="1">
    <source>
        <dbReference type="SAM" id="Phobius"/>
    </source>
</evidence>
<feature type="transmembrane region" description="Helical" evidence="1">
    <location>
        <begin position="6"/>
        <end position="27"/>
    </location>
</feature>
<keyword evidence="1" id="KW-1133">Transmembrane helix</keyword>